<dbReference type="Gene3D" id="3.30.1370.50">
    <property type="entry name" value="R3H-like domain"/>
    <property type="match status" value="1"/>
</dbReference>
<dbReference type="PANTHER" id="PTHR15672">
    <property type="entry name" value="CAMP-REGULATED PHOSPHOPROTEIN 21 RELATED R3H DOMAIN CONTAINING PROTEIN"/>
    <property type="match status" value="1"/>
</dbReference>
<dbReference type="SMART" id="SM00393">
    <property type="entry name" value="R3H"/>
    <property type="match status" value="1"/>
</dbReference>
<dbReference type="InterPro" id="IPR036867">
    <property type="entry name" value="R3H_dom_sf"/>
</dbReference>
<reference evidence="5 6" key="1">
    <citation type="submission" date="2021-05" db="EMBL/GenBank/DDBJ databases">
        <title>Genome Assembly of Synthetic Allotetraploid Brassica napus Reveals Homoeologous Exchanges between Subgenomes.</title>
        <authorList>
            <person name="Davis J.T."/>
        </authorList>
    </citation>
    <scope>NUCLEOTIDE SEQUENCE [LARGE SCALE GENOMIC DNA]</scope>
    <source>
        <strain evidence="6">cv. Da-Ae</strain>
        <tissue evidence="5">Seedling</tissue>
    </source>
</reference>
<feature type="compositionally biased region" description="Polar residues" evidence="2">
    <location>
        <begin position="1"/>
        <end position="11"/>
    </location>
</feature>
<feature type="region of interest" description="Disordered" evidence="2">
    <location>
        <begin position="176"/>
        <end position="196"/>
    </location>
</feature>
<name>A0ABQ8DRQ0_BRANA</name>
<feature type="domain" description="SUZ" evidence="4">
    <location>
        <begin position="148"/>
        <end position="220"/>
    </location>
</feature>
<dbReference type="InterPro" id="IPR051937">
    <property type="entry name" value="R3H_domain_containing"/>
</dbReference>
<keyword evidence="1" id="KW-0597">Phosphoprotein</keyword>
<sequence>MVKAYQETSVPLHSDISGFPESEQRHLDGGGASASLEIRKYQALKKKTLVTAWRAMSEKEAMVDPFLVEALQNPRHRLTILRMELDIQKFFQSPEQQQYEFPPYPTSYLRLAAHRVAHHYGLFTTALDGAALDGSGNRILVTKTGESRYPFVCLSEIPVKQPEVNGRRPQGFKLAIKARPNGGSGGAGGGSGVERNLLRSVEERKEEYEKARARIFNSPNSSDSEDSSTRAPPPPPVQTKHNNSRLPARNEAENLVDVERNSVGRTSRVAIIRDREKDRYDPDYDRNRYVRVTPPVVQNFNPMPPIHLPFHDGVFPQMPRTQANLSYGHPLNPAMSSSNAPAYTEWPSVTMSYAQTLHASDPNHFSFSLLKNFSSSSLLNALYLMLSLCCFLAGTRIPDLWS</sequence>
<keyword evidence="6" id="KW-1185">Reference proteome</keyword>
<evidence type="ECO:0000259" key="4">
    <source>
        <dbReference type="PROSITE" id="PS51673"/>
    </source>
</evidence>
<evidence type="ECO:0000259" key="3">
    <source>
        <dbReference type="PROSITE" id="PS51061"/>
    </source>
</evidence>
<evidence type="ECO:0000256" key="1">
    <source>
        <dbReference type="ARBA" id="ARBA00022553"/>
    </source>
</evidence>
<dbReference type="CDD" id="cd02642">
    <property type="entry name" value="R3H_encore_like"/>
    <property type="match status" value="1"/>
</dbReference>
<proteinExistence type="predicted"/>
<gene>
    <name evidence="5" type="ORF">HID58_008248</name>
</gene>
<evidence type="ECO:0000313" key="6">
    <source>
        <dbReference type="Proteomes" id="UP000824890"/>
    </source>
</evidence>
<dbReference type="PANTHER" id="PTHR15672:SF28">
    <property type="entry name" value="SINGLE-STRANDED NUCLEIC ACID BINDING R3H PROTEIN"/>
    <property type="match status" value="1"/>
</dbReference>
<feature type="compositionally biased region" description="Gly residues" evidence="2">
    <location>
        <begin position="182"/>
        <end position="192"/>
    </location>
</feature>
<dbReference type="PROSITE" id="PS51061">
    <property type="entry name" value="R3H"/>
    <property type="match status" value="1"/>
</dbReference>
<dbReference type="Pfam" id="PF12752">
    <property type="entry name" value="SUZ"/>
    <property type="match status" value="1"/>
</dbReference>
<dbReference type="InterPro" id="IPR001374">
    <property type="entry name" value="R3H_dom"/>
</dbReference>
<comment type="caution">
    <text evidence="5">The sequence shown here is derived from an EMBL/GenBank/DDBJ whole genome shotgun (WGS) entry which is preliminary data.</text>
</comment>
<evidence type="ECO:0000313" key="5">
    <source>
        <dbReference type="EMBL" id="KAH0931131.1"/>
    </source>
</evidence>
<dbReference type="EMBL" id="JAGKQM010000003">
    <property type="protein sequence ID" value="KAH0931131.1"/>
    <property type="molecule type" value="Genomic_DNA"/>
</dbReference>
<dbReference type="SUPFAM" id="SSF82708">
    <property type="entry name" value="R3H domain"/>
    <property type="match status" value="1"/>
</dbReference>
<evidence type="ECO:0000256" key="2">
    <source>
        <dbReference type="SAM" id="MobiDB-lite"/>
    </source>
</evidence>
<feature type="region of interest" description="Disordered" evidence="2">
    <location>
        <begin position="1"/>
        <end position="30"/>
    </location>
</feature>
<dbReference type="PROSITE" id="PS51673">
    <property type="entry name" value="SUZ"/>
    <property type="match status" value="1"/>
</dbReference>
<accession>A0ABQ8DRQ0</accession>
<feature type="domain" description="R3H" evidence="3">
    <location>
        <begin position="77"/>
        <end position="146"/>
    </location>
</feature>
<feature type="region of interest" description="Disordered" evidence="2">
    <location>
        <begin position="209"/>
        <end position="252"/>
    </location>
</feature>
<dbReference type="InterPro" id="IPR024771">
    <property type="entry name" value="SUZ"/>
</dbReference>
<organism evidence="5 6">
    <name type="scientific">Brassica napus</name>
    <name type="common">Rape</name>
    <dbReference type="NCBI Taxonomy" id="3708"/>
    <lineage>
        <taxon>Eukaryota</taxon>
        <taxon>Viridiplantae</taxon>
        <taxon>Streptophyta</taxon>
        <taxon>Embryophyta</taxon>
        <taxon>Tracheophyta</taxon>
        <taxon>Spermatophyta</taxon>
        <taxon>Magnoliopsida</taxon>
        <taxon>eudicotyledons</taxon>
        <taxon>Gunneridae</taxon>
        <taxon>Pentapetalae</taxon>
        <taxon>rosids</taxon>
        <taxon>malvids</taxon>
        <taxon>Brassicales</taxon>
        <taxon>Brassicaceae</taxon>
        <taxon>Brassiceae</taxon>
        <taxon>Brassica</taxon>
    </lineage>
</organism>
<protein>
    <submittedName>
        <fullName evidence="5">Uncharacterized protein</fullName>
    </submittedName>
</protein>
<dbReference type="Proteomes" id="UP000824890">
    <property type="component" value="Unassembled WGS sequence"/>
</dbReference>
<dbReference type="Pfam" id="PF01424">
    <property type="entry name" value="R3H"/>
    <property type="match status" value="1"/>
</dbReference>